<evidence type="ECO:0000313" key="1">
    <source>
        <dbReference type="EMBL" id="KEZ88466.1"/>
    </source>
</evidence>
<sequence length="59" mass="6814">MVYLGLIINILTSDTNKTYNVNISNKKGGNTLFMNRDFYKNNIKLNRIYNNALPEIIGF</sequence>
<comment type="caution">
    <text evidence="1">The sequence shown here is derived from an EMBL/GenBank/DDBJ whole genome shotgun (WGS) entry which is preliminary data.</text>
</comment>
<dbReference type="STRING" id="318464.IO99_02145"/>
<dbReference type="EMBL" id="JPMD01000002">
    <property type="protein sequence ID" value="KEZ88466.1"/>
    <property type="molecule type" value="Genomic_DNA"/>
</dbReference>
<keyword evidence="2" id="KW-1185">Reference proteome</keyword>
<accession>A0A084JHN2</accession>
<protein>
    <submittedName>
        <fullName evidence="1">Uncharacterized protein</fullName>
    </submittedName>
</protein>
<evidence type="ECO:0000313" key="2">
    <source>
        <dbReference type="Proteomes" id="UP000028542"/>
    </source>
</evidence>
<dbReference type="Proteomes" id="UP000028542">
    <property type="component" value="Unassembled WGS sequence"/>
</dbReference>
<dbReference type="AlphaFoldDB" id="A0A084JHN2"/>
<gene>
    <name evidence="1" type="ORF">IO99_02145</name>
</gene>
<name>A0A084JHN2_9CLOT</name>
<proteinExistence type="predicted"/>
<organism evidence="1 2">
    <name type="scientific">Clostridium sulfidigenes</name>
    <dbReference type="NCBI Taxonomy" id="318464"/>
    <lineage>
        <taxon>Bacteria</taxon>
        <taxon>Bacillati</taxon>
        <taxon>Bacillota</taxon>
        <taxon>Clostridia</taxon>
        <taxon>Eubacteriales</taxon>
        <taxon>Clostridiaceae</taxon>
        <taxon>Clostridium</taxon>
    </lineage>
</organism>
<reference evidence="1 2" key="1">
    <citation type="submission" date="2014-07" db="EMBL/GenBank/DDBJ databases">
        <title>Draft genome of Clostridium sulfidigenes 113A isolated from sediments associated with methane hydrate from Krishna Godavari basin.</title>
        <authorList>
            <person name="Honkalas V.S."/>
            <person name="Dabir A.P."/>
            <person name="Arora P."/>
            <person name="Dhakephalkar P.K."/>
        </authorList>
    </citation>
    <scope>NUCLEOTIDE SEQUENCE [LARGE SCALE GENOMIC DNA]</scope>
    <source>
        <strain evidence="1 2">113A</strain>
    </source>
</reference>